<evidence type="ECO:0000256" key="4">
    <source>
        <dbReference type="ARBA" id="ARBA00022723"/>
    </source>
</evidence>
<keyword evidence="4 8" id="KW-0479">Metal-binding</keyword>
<name>A0ABR4APG6_9LECA</name>
<keyword evidence="3 8" id="KW-0349">Heme</keyword>
<dbReference type="PANTHER" id="PTHR24305">
    <property type="entry name" value="CYTOCHROME P450"/>
    <property type="match status" value="1"/>
</dbReference>
<evidence type="ECO:0000256" key="2">
    <source>
        <dbReference type="ARBA" id="ARBA00010617"/>
    </source>
</evidence>
<dbReference type="Pfam" id="PF00067">
    <property type="entry name" value="p450"/>
    <property type="match status" value="1"/>
</dbReference>
<evidence type="ECO:0000256" key="1">
    <source>
        <dbReference type="ARBA" id="ARBA00001971"/>
    </source>
</evidence>
<reference evidence="9 10" key="1">
    <citation type="submission" date="2024-09" db="EMBL/GenBank/DDBJ databases">
        <title>Rethinking Asexuality: The Enigmatic Case of Functional Sexual Genes in Lepraria (Stereocaulaceae).</title>
        <authorList>
            <person name="Doellman M."/>
            <person name="Sun Y."/>
            <person name="Barcenas-Pena A."/>
            <person name="Lumbsch H.T."/>
            <person name="Grewe F."/>
        </authorList>
    </citation>
    <scope>NUCLEOTIDE SEQUENCE [LARGE SCALE GENOMIC DNA]</scope>
    <source>
        <strain evidence="9 10">Grewe 0041</strain>
    </source>
</reference>
<comment type="caution">
    <text evidence="9">The sequence shown here is derived from an EMBL/GenBank/DDBJ whole genome shotgun (WGS) entry which is preliminary data.</text>
</comment>
<evidence type="ECO:0000256" key="6">
    <source>
        <dbReference type="ARBA" id="ARBA00023004"/>
    </source>
</evidence>
<dbReference type="Gene3D" id="1.10.630.10">
    <property type="entry name" value="Cytochrome P450"/>
    <property type="match status" value="1"/>
</dbReference>
<dbReference type="Proteomes" id="UP001590951">
    <property type="component" value="Unassembled WGS sequence"/>
</dbReference>
<evidence type="ECO:0000256" key="8">
    <source>
        <dbReference type="RuleBase" id="RU000461"/>
    </source>
</evidence>
<dbReference type="PROSITE" id="PS00086">
    <property type="entry name" value="CYTOCHROME_P450"/>
    <property type="match status" value="1"/>
</dbReference>
<dbReference type="CDD" id="cd11058">
    <property type="entry name" value="CYP60B-like"/>
    <property type="match status" value="1"/>
</dbReference>
<gene>
    <name evidence="9" type="ORF">ABVK25_011638</name>
</gene>
<keyword evidence="6 8" id="KW-0408">Iron</keyword>
<comment type="cofactor">
    <cofactor evidence="1">
        <name>heme</name>
        <dbReference type="ChEBI" id="CHEBI:30413"/>
    </cofactor>
</comment>
<dbReference type="InterPro" id="IPR017972">
    <property type="entry name" value="Cyt_P450_CS"/>
</dbReference>
<dbReference type="PRINTS" id="PR00463">
    <property type="entry name" value="EP450I"/>
</dbReference>
<accession>A0ABR4APG6</accession>
<evidence type="ECO:0000313" key="9">
    <source>
        <dbReference type="EMBL" id="KAL2046666.1"/>
    </source>
</evidence>
<evidence type="ECO:0008006" key="11">
    <source>
        <dbReference type="Google" id="ProtNLM"/>
    </source>
</evidence>
<dbReference type="InterPro" id="IPR036396">
    <property type="entry name" value="Cyt_P450_sf"/>
</dbReference>
<keyword evidence="7 8" id="KW-0503">Monooxygenase</keyword>
<comment type="similarity">
    <text evidence="2 8">Belongs to the cytochrome P450 family.</text>
</comment>
<sequence length="499" mass="56998">MLFNPTSALALLLSSVLFYTVVRVIYNIVLHPLAKYDGPLSWRALRFPFVKTMVSGDLPHRIKRLHEQYGPIVRVAPDELSFTDPAAWRDIYPQNFLRPREYKDKPPGKAAENLISASEPDHGRFRKILAPAFSEKSVYEQEAMTKGHIDLLIRKLHQTIDTDPSKNAAVVDVLQWFNYATFDVIGDFIWGSSFKCLDQVQSHPWIQIIAQFKVALIVGAFKFYPPLDAILTFITPKSAMADLWMIWKTTEDKISERLTRSKGRKDVMSYMIAANKASSEYYISRDEMEINSMLLVAAGSESVTTALLGATHYLLREPAKLQILVREVRTTYPEEDDITGVSLNSLPYLNAVLQEALRLCPTIPDGMRREIPKGGAAVAGHFLPEGTVVSIPQWATYQSPSNYYKPAFFIPERWLVEASDASSLYRNDRKDAFNPFSIGPHNCPGRTLAYLEMRLILAKMVWHFDMEIPKGMDLPRWEQQEIFWFWDKEPTKVKISNAR</sequence>
<dbReference type="InterPro" id="IPR050121">
    <property type="entry name" value="Cytochrome_P450_monoxygenase"/>
</dbReference>
<proteinExistence type="inferred from homology"/>
<evidence type="ECO:0000256" key="3">
    <source>
        <dbReference type="ARBA" id="ARBA00022617"/>
    </source>
</evidence>
<organism evidence="9 10">
    <name type="scientific">Lepraria finkii</name>
    <dbReference type="NCBI Taxonomy" id="1340010"/>
    <lineage>
        <taxon>Eukaryota</taxon>
        <taxon>Fungi</taxon>
        <taxon>Dikarya</taxon>
        <taxon>Ascomycota</taxon>
        <taxon>Pezizomycotina</taxon>
        <taxon>Lecanoromycetes</taxon>
        <taxon>OSLEUM clade</taxon>
        <taxon>Lecanoromycetidae</taxon>
        <taxon>Lecanorales</taxon>
        <taxon>Lecanorineae</taxon>
        <taxon>Stereocaulaceae</taxon>
        <taxon>Lepraria</taxon>
    </lineage>
</organism>
<evidence type="ECO:0000256" key="7">
    <source>
        <dbReference type="ARBA" id="ARBA00023033"/>
    </source>
</evidence>
<protein>
    <recommendedName>
        <fullName evidence="11">Cytochrome P450</fullName>
    </recommendedName>
</protein>
<dbReference type="SUPFAM" id="SSF48264">
    <property type="entry name" value="Cytochrome P450"/>
    <property type="match status" value="1"/>
</dbReference>
<dbReference type="PANTHER" id="PTHR24305:SF230">
    <property type="entry name" value="P450, PUTATIVE (EUROFUNG)-RELATED"/>
    <property type="match status" value="1"/>
</dbReference>
<keyword evidence="10" id="KW-1185">Reference proteome</keyword>
<evidence type="ECO:0000313" key="10">
    <source>
        <dbReference type="Proteomes" id="UP001590951"/>
    </source>
</evidence>
<evidence type="ECO:0000256" key="5">
    <source>
        <dbReference type="ARBA" id="ARBA00023002"/>
    </source>
</evidence>
<dbReference type="PRINTS" id="PR00385">
    <property type="entry name" value="P450"/>
</dbReference>
<keyword evidence="5 8" id="KW-0560">Oxidoreductase</keyword>
<dbReference type="InterPro" id="IPR002401">
    <property type="entry name" value="Cyt_P450_E_grp-I"/>
</dbReference>
<dbReference type="InterPro" id="IPR001128">
    <property type="entry name" value="Cyt_P450"/>
</dbReference>
<dbReference type="EMBL" id="JBHFEH010000108">
    <property type="protein sequence ID" value="KAL2046666.1"/>
    <property type="molecule type" value="Genomic_DNA"/>
</dbReference>